<reference evidence="3" key="1">
    <citation type="journal article" date="2019" name="Int. J. Syst. Evol. Microbiol.">
        <title>The Global Catalogue of Microorganisms (GCM) 10K type strain sequencing project: providing services to taxonomists for standard genome sequencing and annotation.</title>
        <authorList>
            <consortium name="The Broad Institute Genomics Platform"/>
            <consortium name="The Broad Institute Genome Sequencing Center for Infectious Disease"/>
            <person name="Wu L."/>
            <person name="Ma J."/>
        </authorList>
    </citation>
    <scope>NUCLEOTIDE SEQUENCE [LARGE SCALE GENOMIC DNA]</scope>
    <source>
        <strain evidence="3">CGMCC 4.7246</strain>
    </source>
</reference>
<name>A0ABW1P5L2_9PSEU</name>
<protein>
    <recommendedName>
        <fullName evidence="4">Terminase small subunit</fullName>
    </recommendedName>
</protein>
<keyword evidence="3" id="KW-1185">Reference proteome</keyword>
<dbReference type="EMBL" id="JBHSQO010000014">
    <property type="protein sequence ID" value="MFC6090864.1"/>
    <property type="molecule type" value="Genomic_DNA"/>
</dbReference>
<organism evidence="2 3">
    <name type="scientific">Saccharothrix lopnurensis</name>
    <dbReference type="NCBI Taxonomy" id="1670621"/>
    <lineage>
        <taxon>Bacteria</taxon>
        <taxon>Bacillati</taxon>
        <taxon>Actinomycetota</taxon>
        <taxon>Actinomycetes</taxon>
        <taxon>Pseudonocardiales</taxon>
        <taxon>Pseudonocardiaceae</taxon>
        <taxon>Saccharothrix</taxon>
    </lineage>
</organism>
<comment type="caution">
    <text evidence="2">The sequence shown here is derived from an EMBL/GenBank/DDBJ whole genome shotgun (WGS) entry which is preliminary data.</text>
</comment>
<accession>A0ABW1P5L2</accession>
<evidence type="ECO:0000313" key="2">
    <source>
        <dbReference type="EMBL" id="MFC6090864.1"/>
    </source>
</evidence>
<dbReference type="RefSeq" id="WP_380637065.1">
    <property type="nucleotide sequence ID" value="NZ_JBHSQO010000014.1"/>
</dbReference>
<evidence type="ECO:0000313" key="3">
    <source>
        <dbReference type="Proteomes" id="UP001596220"/>
    </source>
</evidence>
<gene>
    <name evidence="2" type="ORF">ACFP3R_16415</name>
</gene>
<sequence>MGVRGPLGKRSEAQAGHRTKAEKAAVDKVVVETDEPIERPAPMGTWHQIAKDWYLSLHTSGQGKFMEPSDWQAATFVAEYMTKLLEDDKFNARGFAAIWSAMNDLLTTEGARRRVKLEISRRTPGEAHPDVPNLDDYRDLG</sequence>
<dbReference type="Proteomes" id="UP001596220">
    <property type="component" value="Unassembled WGS sequence"/>
</dbReference>
<feature type="region of interest" description="Disordered" evidence="1">
    <location>
        <begin position="1"/>
        <end position="25"/>
    </location>
</feature>
<evidence type="ECO:0008006" key="4">
    <source>
        <dbReference type="Google" id="ProtNLM"/>
    </source>
</evidence>
<dbReference type="Pfam" id="PF25673">
    <property type="entry name" value="Terminase_7"/>
    <property type="match status" value="1"/>
</dbReference>
<proteinExistence type="predicted"/>
<feature type="region of interest" description="Disordered" evidence="1">
    <location>
        <begin position="118"/>
        <end position="141"/>
    </location>
</feature>
<dbReference type="InterPro" id="IPR057972">
    <property type="entry name" value="Terminase_7"/>
</dbReference>
<evidence type="ECO:0000256" key="1">
    <source>
        <dbReference type="SAM" id="MobiDB-lite"/>
    </source>
</evidence>